<dbReference type="CDD" id="cd00555">
    <property type="entry name" value="Maf"/>
    <property type="match status" value="1"/>
</dbReference>
<dbReference type="GO" id="GO:0036218">
    <property type="term" value="F:dTTP diphosphatase activity"/>
    <property type="evidence" value="ECO:0007669"/>
    <property type="project" value="RHEA"/>
</dbReference>
<dbReference type="PIRSF" id="PIRSF006305">
    <property type="entry name" value="Maf"/>
    <property type="match status" value="1"/>
</dbReference>
<evidence type="ECO:0000256" key="1">
    <source>
        <dbReference type="ARBA" id="ARBA00001968"/>
    </source>
</evidence>
<feature type="site" description="Important for substrate specificity" evidence="3">
    <location>
        <position position="156"/>
    </location>
</feature>
<comment type="function">
    <text evidence="3">Nucleoside triphosphate pyrophosphatase that hydrolyzes dTTP and UTP. May have a dual role in cell division arrest and in preventing the incorporation of modified nucleotides into cellular nucleic acids.</text>
</comment>
<dbReference type="EC" id="3.6.1.9" evidence="3"/>
<comment type="cofactor">
    <cofactor evidence="1 3">
        <name>a divalent metal cation</name>
        <dbReference type="ChEBI" id="CHEBI:60240"/>
    </cofactor>
</comment>
<dbReference type="OrthoDB" id="9807767at2"/>
<sequence length="191" mass="21301">MYKFVLASQSPRRKELLASLDIGFICQVSTVEEVTLQTNPKEIARELAVMKAEDVAGDYGNGTVIIGADTIVVSGMDILGKPKDREDALRMLRQLQGDRHAVFTGVCLIIKENDKEKVISFVEKTDVSMYEMTDEDINRYIDTEEPYDKAGGYAIQGKAAKFIQKIDGEYANVVGLPIARLYHTLKAHKII</sequence>
<dbReference type="InterPro" id="IPR003697">
    <property type="entry name" value="Maf-like"/>
</dbReference>
<evidence type="ECO:0000313" key="4">
    <source>
        <dbReference type="EMBL" id="SHI36419.1"/>
    </source>
</evidence>
<dbReference type="Pfam" id="PF02545">
    <property type="entry name" value="Maf"/>
    <property type="match status" value="1"/>
</dbReference>
<dbReference type="EMBL" id="FQYT01000002">
    <property type="protein sequence ID" value="SHI36419.1"/>
    <property type="molecule type" value="Genomic_DNA"/>
</dbReference>
<dbReference type="RefSeq" id="WP_073992480.1">
    <property type="nucleotide sequence ID" value="NZ_FQYT01000002.1"/>
</dbReference>
<keyword evidence="2 3" id="KW-0378">Hydrolase</keyword>
<feature type="site" description="Important for substrate specificity" evidence="3">
    <location>
        <position position="12"/>
    </location>
</feature>
<dbReference type="PANTHER" id="PTHR43213">
    <property type="entry name" value="BIFUNCTIONAL DTTP/UTP PYROPHOSPHATASE/METHYLTRANSFERASE PROTEIN-RELATED"/>
    <property type="match status" value="1"/>
</dbReference>
<gene>
    <name evidence="4" type="ORF">SAMN02745691_00181</name>
</gene>
<feature type="active site" description="Proton acceptor" evidence="3">
    <location>
        <position position="69"/>
    </location>
</feature>
<comment type="caution">
    <text evidence="3">Lacks conserved residue(s) required for the propagation of feature annotation.</text>
</comment>
<comment type="subcellular location">
    <subcellularLocation>
        <location evidence="3">Cytoplasm</location>
    </subcellularLocation>
</comment>
<dbReference type="InterPro" id="IPR029001">
    <property type="entry name" value="ITPase-like_fam"/>
</dbReference>
<keyword evidence="3" id="KW-0963">Cytoplasm</keyword>
<keyword evidence="3" id="KW-0546">Nucleotide metabolism</keyword>
<dbReference type="HAMAP" id="MF_00528">
    <property type="entry name" value="Maf"/>
    <property type="match status" value="1"/>
</dbReference>
<dbReference type="Gene3D" id="3.90.950.10">
    <property type="match status" value="1"/>
</dbReference>
<comment type="catalytic activity">
    <reaction evidence="3">
        <text>dTTP + H2O = dTMP + diphosphate + H(+)</text>
        <dbReference type="Rhea" id="RHEA:28534"/>
        <dbReference type="ChEBI" id="CHEBI:15377"/>
        <dbReference type="ChEBI" id="CHEBI:15378"/>
        <dbReference type="ChEBI" id="CHEBI:33019"/>
        <dbReference type="ChEBI" id="CHEBI:37568"/>
        <dbReference type="ChEBI" id="CHEBI:63528"/>
        <dbReference type="EC" id="3.6.1.9"/>
    </reaction>
</comment>
<dbReference type="Proteomes" id="UP000184342">
    <property type="component" value="Unassembled WGS sequence"/>
</dbReference>
<dbReference type="PANTHER" id="PTHR43213:SF5">
    <property type="entry name" value="BIFUNCTIONAL DTTP_UTP PYROPHOSPHATASE_METHYLTRANSFERASE PROTEIN-RELATED"/>
    <property type="match status" value="1"/>
</dbReference>
<keyword evidence="5" id="KW-1185">Reference proteome</keyword>
<proteinExistence type="inferred from homology"/>
<dbReference type="NCBIfam" id="TIGR00172">
    <property type="entry name" value="maf"/>
    <property type="match status" value="1"/>
</dbReference>
<dbReference type="GO" id="GO:0005737">
    <property type="term" value="C:cytoplasm"/>
    <property type="evidence" value="ECO:0007669"/>
    <property type="project" value="UniProtKB-SubCell"/>
</dbReference>
<dbReference type="AlphaFoldDB" id="A0A1M6AIT3"/>
<evidence type="ECO:0000256" key="3">
    <source>
        <dbReference type="HAMAP-Rule" id="MF_00528"/>
    </source>
</evidence>
<organism evidence="4 5">
    <name type="scientific">Parasporobacterium paucivorans DSM 15970</name>
    <dbReference type="NCBI Taxonomy" id="1122934"/>
    <lineage>
        <taxon>Bacteria</taxon>
        <taxon>Bacillati</taxon>
        <taxon>Bacillota</taxon>
        <taxon>Clostridia</taxon>
        <taxon>Lachnospirales</taxon>
        <taxon>Lachnospiraceae</taxon>
        <taxon>Parasporobacterium</taxon>
    </lineage>
</organism>
<feature type="site" description="Important for substrate specificity" evidence="3">
    <location>
        <position position="70"/>
    </location>
</feature>
<dbReference type="SUPFAM" id="SSF52972">
    <property type="entry name" value="ITPase-like"/>
    <property type="match status" value="1"/>
</dbReference>
<accession>A0A1M6AIT3</accession>
<reference evidence="4 5" key="1">
    <citation type="submission" date="2016-11" db="EMBL/GenBank/DDBJ databases">
        <authorList>
            <person name="Jaros S."/>
            <person name="Januszkiewicz K."/>
            <person name="Wedrychowicz H."/>
        </authorList>
    </citation>
    <scope>NUCLEOTIDE SEQUENCE [LARGE SCALE GENOMIC DNA]</scope>
    <source>
        <strain evidence="4 5">DSM 15970</strain>
    </source>
</reference>
<comment type="catalytic activity">
    <reaction evidence="3">
        <text>UTP + H2O = UMP + diphosphate + H(+)</text>
        <dbReference type="Rhea" id="RHEA:29395"/>
        <dbReference type="ChEBI" id="CHEBI:15377"/>
        <dbReference type="ChEBI" id="CHEBI:15378"/>
        <dbReference type="ChEBI" id="CHEBI:33019"/>
        <dbReference type="ChEBI" id="CHEBI:46398"/>
        <dbReference type="ChEBI" id="CHEBI:57865"/>
        <dbReference type="EC" id="3.6.1.9"/>
    </reaction>
</comment>
<dbReference type="GO" id="GO:0036221">
    <property type="term" value="F:UTP diphosphatase activity"/>
    <property type="evidence" value="ECO:0007669"/>
    <property type="project" value="RHEA"/>
</dbReference>
<comment type="similarity">
    <text evidence="3">Belongs to the Maf family. YhdE subfamily.</text>
</comment>
<name>A0A1M6AIT3_9FIRM</name>
<evidence type="ECO:0000256" key="2">
    <source>
        <dbReference type="ARBA" id="ARBA00022801"/>
    </source>
</evidence>
<dbReference type="GO" id="GO:0009117">
    <property type="term" value="P:nucleotide metabolic process"/>
    <property type="evidence" value="ECO:0007669"/>
    <property type="project" value="UniProtKB-KW"/>
</dbReference>
<dbReference type="STRING" id="1122934.SAMN02745691_00181"/>
<protein>
    <recommendedName>
        <fullName evidence="3">dTTP/UTP pyrophosphatase</fullName>
        <shortName evidence="3">dTTPase/UTPase</shortName>
        <ecNumber evidence="3">3.6.1.9</ecNumber>
    </recommendedName>
    <alternativeName>
        <fullName evidence="3">Nucleoside triphosphate pyrophosphatase</fullName>
    </alternativeName>
    <alternativeName>
        <fullName evidence="3">Nucleotide pyrophosphatase</fullName>
        <shortName evidence="3">Nucleotide PPase</shortName>
    </alternativeName>
</protein>
<evidence type="ECO:0000313" key="5">
    <source>
        <dbReference type="Proteomes" id="UP000184342"/>
    </source>
</evidence>